<dbReference type="Pfam" id="PF04542">
    <property type="entry name" value="Sigma70_r2"/>
    <property type="match status" value="1"/>
</dbReference>
<dbReference type="SUPFAM" id="SSF88946">
    <property type="entry name" value="Sigma2 domain of RNA polymerase sigma factors"/>
    <property type="match status" value="1"/>
</dbReference>
<dbReference type="InterPro" id="IPR013325">
    <property type="entry name" value="RNA_pol_sigma_r2"/>
</dbReference>
<accession>A0ABS5JYR0</accession>
<dbReference type="RefSeq" id="WP_212216784.1">
    <property type="nucleotide sequence ID" value="NZ_JAGUCO010000012.1"/>
</dbReference>
<keyword evidence="3" id="KW-1185">Reference proteome</keyword>
<sequence length="84" mass="10003">MNSDTKHITLSNSNLTNPKVWFDKLFREFYTPLCHFSMTIVPYNSLAEEAVQNVFVHLWEKRKTLEIKNNVRGFLYQSVYNEIC</sequence>
<organism evidence="2 3">
    <name type="scientific">Carboxylicivirga linearis</name>
    <dbReference type="NCBI Taxonomy" id="1628157"/>
    <lineage>
        <taxon>Bacteria</taxon>
        <taxon>Pseudomonadati</taxon>
        <taxon>Bacteroidota</taxon>
        <taxon>Bacteroidia</taxon>
        <taxon>Marinilabiliales</taxon>
        <taxon>Marinilabiliaceae</taxon>
        <taxon>Carboxylicivirga</taxon>
    </lineage>
</organism>
<name>A0ABS5JYR0_9BACT</name>
<gene>
    <name evidence="2" type="ORF">KEM10_14695</name>
</gene>
<dbReference type="Proteomes" id="UP000708576">
    <property type="component" value="Unassembled WGS sequence"/>
</dbReference>
<feature type="domain" description="RNA polymerase sigma-70 region 2" evidence="1">
    <location>
        <begin position="25"/>
        <end position="83"/>
    </location>
</feature>
<evidence type="ECO:0000313" key="2">
    <source>
        <dbReference type="EMBL" id="MBS2099541.1"/>
    </source>
</evidence>
<reference evidence="2 3" key="1">
    <citation type="journal article" date="2015" name="Int. J. Syst. Evol. Microbiol.">
        <title>Carboxylicivirga linearis sp. nov., isolated from a sea cucumber culture pond.</title>
        <authorList>
            <person name="Wang F.Q."/>
            <person name="Zhou Y.X."/>
            <person name="Lin X.Z."/>
            <person name="Chen G.J."/>
            <person name="Du Z.J."/>
        </authorList>
    </citation>
    <scope>NUCLEOTIDE SEQUENCE [LARGE SCALE GENOMIC DNA]</scope>
    <source>
        <strain evidence="2 3">FB218</strain>
    </source>
</reference>
<evidence type="ECO:0000259" key="1">
    <source>
        <dbReference type="Pfam" id="PF04542"/>
    </source>
</evidence>
<dbReference type="EMBL" id="JAGUCO010000012">
    <property type="protein sequence ID" value="MBS2099541.1"/>
    <property type="molecule type" value="Genomic_DNA"/>
</dbReference>
<evidence type="ECO:0000313" key="3">
    <source>
        <dbReference type="Proteomes" id="UP000708576"/>
    </source>
</evidence>
<dbReference type="InterPro" id="IPR007627">
    <property type="entry name" value="RNA_pol_sigma70_r2"/>
</dbReference>
<dbReference type="Gene3D" id="1.10.1740.10">
    <property type="match status" value="1"/>
</dbReference>
<protein>
    <recommendedName>
        <fullName evidence="1">RNA polymerase sigma-70 region 2 domain-containing protein</fullName>
    </recommendedName>
</protein>
<comment type="caution">
    <text evidence="2">The sequence shown here is derived from an EMBL/GenBank/DDBJ whole genome shotgun (WGS) entry which is preliminary data.</text>
</comment>
<proteinExistence type="predicted"/>